<keyword evidence="1" id="KW-0732">Signal</keyword>
<organism evidence="3 4">
    <name type="scientific">Isoalcanivorax pacificus W11-5</name>
    <dbReference type="NCBI Taxonomy" id="391936"/>
    <lineage>
        <taxon>Bacteria</taxon>
        <taxon>Pseudomonadati</taxon>
        <taxon>Pseudomonadota</taxon>
        <taxon>Gammaproteobacteria</taxon>
        <taxon>Oceanospirillales</taxon>
        <taxon>Alcanivoracaceae</taxon>
        <taxon>Isoalcanivorax</taxon>
    </lineage>
</organism>
<evidence type="ECO:0000259" key="2">
    <source>
        <dbReference type="Pfam" id="PF01345"/>
    </source>
</evidence>
<dbReference type="EMBL" id="CP004387">
    <property type="protein sequence ID" value="AJD47447.1"/>
    <property type="molecule type" value="Genomic_DNA"/>
</dbReference>
<dbReference type="HOGENOM" id="CLU_009369_1_0_6"/>
<dbReference type="RefSeq" id="WP_008737363.1">
    <property type="nucleotide sequence ID" value="NZ_CP004387.1"/>
</dbReference>
<dbReference type="AlphaFoldDB" id="A0A0B4XMB2"/>
<keyword evidence="4" id="KW-1185">Reference proteome</keyword>
<dbReference type="STRING" id="391936.S7S_05135"/>
<name>A0A0B4XMB2_9GAMM</name>
<reference evidence="3 4" key="1">
    <citation type="journal article" date="2012" name="J. Bacteriol.">
        <title>Genome sequence of an alkane-degrading bacterium, Alcanivorax pacificus type strain W11-5, isolated from deep sea sediment.</title>
        <authorList>
            <person name="Lai Q."/>
            <person name="Shao Z."/>
        </authorList>
    </citation>
    <scope>NUCLEOTIDE SEQUENCE [LARGE SCALE GENOMIC DNA]</scope>
    <source>
        <strain evidence="3 4">W11-5</strain>
    </source>
</reference>
<dbReference type="InterPro" id="IPR001434">
    <property type="entry name" value="OmcB-like_DUF11"/>
</dbReference>
<dbReference type="KEGG" id="apac:S7S_05135"/>
<dbReference type="NCBIfam" id="TIGR01451">
    <property type="entry name" value="B_ant_repeat"/>
    <property type="match status" value="1"/>
</dbReference>
<feature type="domain" description="DUF11" evidence="2">
    <location>
        <begin position="212"/>
        <end position="293"/>
    </location>
</feature>
<proteinExistence type="predicted"/>
<dbReference type="InterPro" id="IPR047589">
    <property type="entry name" value="DUF11_rpt"/>
</dbReference>
<evidence type="ECO:0000313" key="3">
    <source>
        <dbReference type="EMBL" id="AJD47447.1"/>
    </source>
</evidence>
<dbReference type="PANTHER" id="PTHR34819">
    <property type="entry name" value="LARGE CYSTEINE-RICH PERIPLASMIC PROTEIN OMCB"/>
    <property type="match status" value="1"/>
</dbReference>
<gene>
    <name evidence="3" type="ORF">S7S_05135</name>
</gene>
<dbReference type="Proteomes" id="UP000006764">
    <property type="component" value="Chromosome"/>
</dbReference>
<dbReference type="OrthoDB" id="28777at2"/>
<feature type="signal peptide" evidence="1">
    <location>
        <begin position="1"/>
        <end position="26"/>
    </location>
</feature>
<dbReference type="InterPro" id="IPR051172">
    <property type="entry name" value="Chlamydia_OmcB"/>
</dbReference>
<dbReference type="Pfam" id="PF01345">
    <property type="entry name" value="DUF11"/>
    <property type="match status" value="1"/>
</dbReference>
<protein>
    <recommendedName>
        <fullName evidence="2">DUF11 domain-containing protein</fullName>
    </recommendedName>
</protein>
<evidence type="ECO:0000256" key="1">
    <source>
        <dbReference type="SAM" id="SignalP"/>
    </source>
</evidence>
<sequence>MKHAFNKGVLSSKVGACLLASSVLFAAGQAWALTAAGTDIKNKATVTYEDSNGNSYSAQSNEAVVTVAPVYAATLEDDGTKSGAAGEIVYFTHVLTNTGNTSDTYSLDGLTGHGSGGTAGSYQVYVDGNNNGLPDAGEVATTSVSLNAGQQAQLILAVPVPSGTAAGTAINATLLARSSQGNGLVDDIGADGDSEDDTNNVVINVTADAVLVVNKSATVNTATNEITYTLEVKNNGARPANDVVIWDAIPANASFVQMVSVNGLLGSNGDQWLDNNDTWQNLPNGYAAVANLTTVDEPAGVDMNGNGTPGETGLSGIAFRDAVMGVNTTVSIVYRVSFDPNLAAGTQIRNVFAAQGDLDEDGNEEPPVPSQPVTTTIAQFFDVVADDTDGANGDADADNDTFLVDSAASGATVTFFHNVTNAGNGSDVLELRVFNDAGAGHAEQPGGAAAFPAGTTFTLWNAAGSVQLTDTNGDGNADTGVLGASGSQVFTVKAKLPAGFSGTGPYAYTLRATSANDVGSPAASDDTLGVLTAINAPAVDLANTIDATGMGDSLVDADAYANGVVTTLSAAVGGTVTFDLFLANESGSAQSYNLSAPGLPAGWSVVFRATGVDVNGNGSLLDPVDNTSMAGNVVTSTPSLPAGAIFAYTAEVTVSPNAAQAPAGTQNIEFRVEAASNASIFDRKLDAVTVLPNRVISVTPDGSNQVQPGGNVDYPHVLTNNGNSTETVELTATNLLAGDGWSNTTVAFVGAGCTATALTNLPLGSPIVLCDAAGNPVSVTIADSDSDTYPEITLTPGQSIRLRATVFAPSSAAQGAQDVLTLAATNMDGAAPATASSSATDSTEVILGQVRLFKRAGVDADCGCADGSNWTPDTGFAEVQTTQVAPGECVIWQLRATNEGAATAYNVTVTDEVTPFTTLENTDNACVDSVDGNNCVPSAGAMANSGVAPVVEWTVGDLLSGDTARTRFCVSVD</sequence>
<evidence type="ECO:0000313" key="4">
    <source>
        <dbReference type="Proteomes" id="UP000006764"/>
    </source>
</evidence>
<feature type="chain" id="PRO_5002098978" description="DUF11 domain-containing protein" evidence="1">
    <location>
        <begin position="27"/>
        <end position="973"/>
    </location>
</feature>
<accession>A0A0B4XMB2</accession>